<keyword evidence="1" id="KW-0472">Membrane</keyword>
<proteinExistence type="predicted"/>
<feature type="transmembrane region" description="Helical" evidence="1">
    <location>
        <begin position="57"/>
        <end position="74"/>
    </location>
</feature>
<evidence type="ECO:0000313" key="2">
    <source>
        <dbReference type="EMBL" id="KYM94279.1"/>
    </source>
</evidence>
<organism evidence="2 3">
    <name type="scientific">Cyphomyrmex costatus</name>
    <dbReference type="NCBI Taxonomy" id="456900"/>
    <lineage>
        <taxon>Eukaryota</taxon>
        <taxon>Metazoa</taxon>
        <taxon>Ecdysozoa</taxon>
        <taxon>Arthropoda</taxon>
        <taxon>Hexapoda</taxon>
        <taxon>Insecta</taxon>
        <taxon>Pterygota</taxon>
        <taxon>Neoptera</taxon>
        <taxon>Endopterygota</taxon>
        <taxon>Hymenoptera</taxon>
        <taxon>Apocrita</taxon>
        <taxon>Aculeata</taxon>
        <taxon>Formicoidea</taxon>
        <taxon>Formicidae</taxon>
        <taxon>Myrmicinae</taxon>
        <taxon>Cyphomyrmex</taxon>
    </lineage>
</organism>
<dbReference type="EMBL" id="KQ978390">
    <property type="protein sequence ID" value="KYM94279.1"/>
    <property type="molecule type" value="Genomic_DNA"/>
</dbReference>
<sequence>MRSRRGSRIEDEELMDLIGERELHFNVTVSIFVMEFPDFQNINMSLCPRRRFRITPMRALAAFFLMVVLFWYSLSRQEIPQQPCSVPEEFTEKLHDLAYRSVYIFYVRFIIKTYIHLTQMVRRVGWTRRVLPPDCEFSPSLQCFPPQLVIPPLPTKQFGGRLMPVPREGIELQKYHYPNDWWLEIKPTDCTELQETNLPMVIVFFGLILELVEFNESYKIKQYSYHNPPPWRRPRWHSFPKHRKRYHSKRILPHKYHLYEPDYDRYAPYHEDTSDQDKPFVIVIQLPQKNEKKKYDFYQRKHIIDPPQNNDYADDDDEEAWHLQDMKINCTRQNCAQRLRSSAFLRFCGTRDPCGTEA</sequence>
<accession>A0A151I7V1</accession>
<keyword evidence="3" id="KW-1185">Reference proteome</keyword>
<protein>
    <submittedName>
        <fullName evidence="2">Uncharacterized protein</fullName>
    </submittedName>
</protein>
<dbReference type="Proteomes" id="UP000078542">
    <property type="component" value="Unassembled WGS sequence"/>
</dbReference>
<dbReference type="AlphaFoldDB" id="A0A151I7V1"/>
<reference evidence="2 3" key="1">
    <citation type="submission" date="2016-03" db="EMBL/GenBank/DDBJ databases">
        <title>Cyphomyrmex costatus WGS genome.</title>
        <authorList>
            <person name="Nygaard S."/>
            <person name="Hu H."/>
            <person name="Boomsma J."/>
            <person name="Zhang G."/>
        </authorList>
    </citation>
    <scope>NUCLEOTIDE SEQUENCE [LARGE SCALE GENOMIC DNA]</scope>
    <source>
        <strain evidence="2">MS0001</strain>
        <tissue evidence="2">Whole body</tissue>
    </source>
</reference>
<dbReference type="STRING" id="456900.A0A151I7V1"/>
<keyword evidence="1" id="KW-1133">Transmembrane helix</keyword>
<evidence type="ECO:0000256" key="1">
    <source>
        <dbReference type="SAM" id="Phobius"/>
    </source>
</evidence>
<gene>
    <name evidence="2" type="ORF">ALC62_15052</name>
</gene>
<evidence type="ECO:0000313" key="3">
    <source>
        <dbReference type="Proteomes" id="UP000078542"/>
    </source>
</evidence>
<name>A0A151I7V1_9HYME</name>
<keyword evidence="1" id="KW-0812">Transmembrane</keyword>